<dbReference type="EMBL" id="CP025704">
    <property type="protein sequence ID" value="AUN97690.1"/>
    <property type="molecule type" value="Genomic_DNA"/>
</dbReference>
<dbReference type="RefSeq" id="WP_102242983.1">
    <property type="nucleotide sequence ID" value="NZ_CP025704.1"/>
</dbReference>
<sequence>MTCGGYAFQINKALEGDLSSIQYVEKKITSGAITLTFKNENYISAGSDCKVKQSIDGKTEYKIYDDEKYEMPVCSN</sequence>
<dbReference type="Proteomes" id="UP000235584">
    <property type="component" value="Chromosome"/>
</dbReference>
<gene>
    <name evidence="1" type="ORF">C0V70_06105</name>
</gene>
<evidence type="ECO:0000313" key="1">
    <source>
        <dbReference type="EMBL" id="AUN97690.1"/>
    </source>
</evidence>
<dbReference type="AlphaFoldDB" id="A0A2K9NQ83"/>
<reference evidence="1 2" key="1">
    <citation type="submission" date="2018-01" db="EMBL/GenBank/DDBJ databases">
        <title>Complete genome sequence of Bacteriovorax stolpii DSM12778.</title>
        <authorList>
            <person name="Tang B."/>
            <person name="Chang J."/>
        </authorList>
    </citation>
    <scope>NUCLEOTIDE SEQUENCE [LARGE SCALE GENOMIC DNA]</scope>
    <source>
        <strain evidence="1 2">DSM 12778</strain>
    </source>
</reference>
<evidence type="ECO:0000313" key="2">
    <source>
        <dbReference type="Proteomes" id="UP000235584"/>
    </source>
</evidence>
<accession>A0A2K9NQ83</accession>
<keyword evidence="2" id="KW-1185">Reference proteome</keyword>
<protein>
    <submittedName>
        <fullName evidence="1">Uncharacterized protein</fullName>
    </submittedName>
</protein>
<dbReference type="KEGG" id="bsto:C0V70_06105"/>
<proteinExistence type="predicted"/>
<name>A0A2K9NQ83_BACTC</name>
<organism evidence="1 2">
    <name type="scientific">Bacteriovorax stolpii</name>
    <name type="common">Bdellovibrio stolpii</name>
    <dbReference type="NCBI Taxonomy" id="960"/>
    <lineage>
        <taxon>Bacteria</taxon>
        <taxon>Pseudomonadati</taxon>
        <taxon>Bdellovibrionota</taxon>
        <taxon>Bacteriovoracia</taxon>
        <taxon>Bacteriovoracales</taxon>
        <taxon>Bacteriovoracaceae</taxon>
        <taxon>Bacteriovorax</taxon>
    </lineage>
</organism>